<dbReference type="EnsemblMetazoa" id="AALB016748-RA">
    <property type="protein sequence ID" value="AALB016748-PA"/>
    <property type="gene ID" value="AALB016748"/>
</dbReference>
<evidence type="ECO:0000313" key="7">
    <source>
        <dbReference type="EnsemblMetazoa" id="AALB016748-PA"/>
    </source>
</evidence>
<dbReference type="PANTHER" id="PTHR12103">
    <property type="entry name" value="5'-NUCLEOTIDASE DOMAIN-CONTAINING"/>
    <property type="match status" value="1"/>
</dbReference>
<keyword evidence="2" id="KW-0479">Metal-binding</keyword>
<dbReference type="Proteomes" id="UP000069272">
    <property type="component" value="Chromosome 2R"/>
</dbReference>
<evidence type="ECO:0000256" key="3">
    <source>
        <dbReference type="ARBA" id="ARBA00022801"/>
    </source>
</evidence>
<evidence type="ECO:0000256" key="5">
    <source>
        <dbReference type="ARBA" id="ARBA00022990"/>
    </source>
</evidence>
<keyword evidence="8" id="KW-1185">Reference proteome</keyword>
<dbReference type="KEGG" id="aali:118461715"/>
<organism evidence="7 8">
    <name type="scientific">Anopheles albimanus</name>
    <name type="common">New world malaria mosquito</name>
    <dbReference type="NCBI Taxonomy" id="7167"/>
    <lineage>
        <taxon>Eukaryota</taxon>
        <taxon>Metazoa</taxon>
        <taxon>Ecdysozoa</taxon>
        <taxon>Arthropoda</taxon>
        <taxon>Hexapoda</taxon>
        <taxon>Insecta</taxon>
        <taxon>Pterygota</taxon>
        <taxon>Neoptera</taxon>
        <taxon>Endopterygota</taxon>
        <taxon>Diptera</taxon>
        <taxon>Nematocera</taxon>
        <taxon>Culicoidea</taxon>
        <taxon>Culicidae</taxon>
        <taxon>Anophelinae</taxon>
        <taxon>Anopheles</taxon>
    </lineage>
</organism>
<dbReference type="RefSeq" id="XP_035783266.1">
    <property type="nucleotide sequence ID" value="XM_035927373.1"/>
</dbReference>
<dbReference type="PANTHER" id="PTHR12103:SF38">
    <property type="entry name" value="5'-NUCLEOTIDASE DOMAIN-CONTAINING PROTEIN 1"/>
    <property type="match status" value="1"/>
</dbReference>
<comment type="similarity">
    <text evidence="1">Belongs to the 5'(3')-deoxyribonucleotidase family.</text>
</comment>
<proteinExistence type="inferred from homology"/>
<dbReference type="FunFam" id="3.40.50.1000:FF:000086">
    <property type="entry name" value="LD24878p"/>
    <property type="match status" value="1"/>
</dbReference>
<evidence type="ECO:0000256" key="6">
    <source>
        <dbReference type="ARBA" id="ARBA00069357"/>
    </source>
</evidence>
<dbReference type="CTD" id="38148"/>
<keyword evidence="4" id="KW-0460">Magnesium</keyword>
<evidence type="ECO:0000256" key="4">
    <source>
        <dbReference type="ARBA" id="ARBA00022842"/>
    </source>
</evidence>
<sequence>MKSSSVKLFGSGVGRLVAATRRASCSHSEAPLASTARATTVNQRRQCQQYADPPGQPLAVAQISRERVKCQVASCQTVGGATTLRRQLPLFERPVQHQHRVPISSVALFSIAFRRFYSRYSATRIMTGTDTFSFADYDCVGFDLDNTLLRYRIGNMIELEYEIVSRFLVEQRGYDGRHLLKPLDKDFLQRGLIIDFERGNILKLDPDGVIRQATHGTKRMADEEIRAYYGDDQRWEVTNEYCQNMLVAWNGPLSERIRTVLDYFDICGTLLFGRIIDTLDEDAHERIGRYNVWPDVLDGLVYMYSRDHFGSNIGGYFEALKANPERYLQKASPELLTWLRELKKRKTTFLITGSHIDFANFTASYAFGQEWPELFDVIVGFAKKPGFFTAAKPFVRLEGHTETEPLTAGQLERYGVYTQGNWRDLTVLLGKIAHTASGTAPRTLYVGDNLIQDVYTPNKYTTADTVAIVEEMAAEGMRDCDAGHPDAPYIVSKFWGSYFTTRAGPGTEDASLWASLIKQHAKICIPSMDEVAKYPLDHCYNCFTENVTCNGYYPAEPLKLVNN</sequence>
<dbReference type="InterPro" id="IPR023214">
    <property type="entry name" value="HAD_sf"/>
</dbReference>
<dbReference type="NCBIfam" id="TIGR02244">
    <property type="entry name" value="HAD-IG-Ncltidse"/>
    <property type="match status" value="1"/>
</dbReference>
<reference evidence="7" key="2">
    <citation type="submission" date="2022-08" db="UniProtKB">
        <authorList>
            <consortium name="EnsemblMetazoa"/>
        </authorList>
    </citation>
    <scope>IDENTIFICATION</scope>
    <source>
        <strain evidence="7">STECLA/ALBI9_A</strain>
    </source>
</reference>
<reference evidence="7 8" key="1">
    <citation type="journal article" date="2017" name="G3 (Bethesda)">
        <title>The Physical Genome Mapping of Anopheles albimanus Corrected Scaffold Misassemblies and Identified Interarm Rearrangements in Genus Anopheles.</title>
        <authorList>
            <person name="Artemov G.N."/>
            <person name="Peery A.N."/>
            <person name="Jiang X."/>
            <person name="Tu Z."/>
            <person name="Stegniy V.N."/>
            <person name="Sharakhova M.V."/>
            <person name="Sharakhov I.V."/>
        </authorList>
    </citation>
    <scope>NUCLEOTIDE SEQUENCE [LARGE SCALE GENOMIC DNA]</scope>
    <source>
        <strain evidence="7 8">ALBI9_A</strain>
    </source>
</reference>
<name>A0A8W7K9L3_ANOAL</name>
<keyword evidence="3" id="KW-0378">Hydrolase</keyword>
<dbReference type="GO" id="GO:0046872">
    <property type="term" value="F:metal ion binding"/>
    <property type="evidence" value="ECO:0007669"/>
    <property type="project" value="UniProtKB-KW"/>
</dbReference>
<dbReference type="Pfam" id="PF05761">
    <property type="entry name" value="5_nucleotid"/>
    <property type="match status" value="1"/>
</dbReference>
<keyword evidence="5" id="KW-0007">Acetylation</keyword>
<evidence type="ECO:0000256" key="2">
    <source>
        <dbReference type="ARBA" id="ARBA00022723"/>
    </source>
</evidence>
<dbReference type="AlphaFoldDB" id="A0A8W7K9L3"/>
<evidence type="ECO:0000256" key="1">
    <source>
        <dbReference type="ARBA" id="ARBA00009589"/>
    </source>
</evidence>
<protein>
    <recommendedName>
        <fullName evidence="6">5'-nucleotidase domain-containing protein 1</fullName>
    </recommendedName>
</protein>
<dbReference type="Gene3D" id="3.40.50.1000">
    <property type="entry name" value="HAD superfamily/HAD-like"/>
    <property type="match status" value="1"/>
</dbReference>
<dbReference type="GeneID" id="118461715"/>
<accession>A0A8W7K9L3</accession>
<dbReference type="GO" id="GO:0008253">
    <property type="term" value="F:5'-nucleotidase activity"/>
    <property type="evidence" value="ECO:0007669"/>
    <property type="project" value="TreeGrafter"/>
</dbReference>
<dbReference type="OrthoDB" id="6503940at2759"/>
<dbReference type="InterPro" id="IPR036412">
    <property type="entry name" value="HAD-like_sf"/>
</dbReference>
<dbReference type="SUPFAM" id="SSF56784">
    <property type="entry name" value="HAD-like"/>
    <property type="match status" value="1"/>
</dbReference>
<dbReference type="InterPro" id="IPR008380">
    <property type="entry name" value="HAD-SF_hydro_IG_5-nucl"/>
</dbReference>
<evidence type="ECO:0000313" key="8">
    <source>
        <dbReference type="Proteomes" id="UP000069272"/>
    </source>
</evidence>